<keyword evidence="3" id="KW-0963">Cytoplasm</keyword>
<dbReference type="InterPro" id="IPR001033">
    <property type="entry name" value="Alpha_catenin"/>
</dbReference>
<name>A0A914WAU3_9BILA</name>
<evidence type="ECO:0000256" key="2">
    <source>
        <dbReference type="ARBA" id="ARBA00008376"/>
    </source>
</evidence>
<dbReference type="Pfam" id="PF01044">
    <property type="entry name" value="Vinculin"/>
    <property type="match status" value="1"/>
</dbReference>
<dbReference type="PANTHER" id="PTHR46342:SF1">
    <property type="entry name" value="ALPHA-CATULIN"/>
    <property type="match status" value="1"/>
</dbReference>
<dbReference type="PRINTS" id="PR00805">
    <property type="entry name" value="ALPHACATENIN"/>
</dbReference>
<dbReference type="InterPro" id="IPR006077">
    <property type="entry name" value="Vinculin/catenin"/>
</dbReference>
<reference evidence="5" key="1">
    <citation type="submission" date="2022-11" db="UniProtKB">
        <authorList>
            <consortium name="WormBaseParasite"/>
        </authorList>
    </citation>
    <scope>IDENTIFICATION</scope>
</reference>
<dbReference type="GO" id="GO:0007155">
    <property type="term" value="P:cell adhesion"/>
    <property type="evidence" value="ECO:0007669"/>
    <property type="project" value="InterPro"/>
</dbReference>
<comment type="similarity">
    <text evidence="2">Belongs to the vinculin/alpha-catenin family.</text>
</comment>
<proteinExistence type="inferred from homology"/>
<dbReference type="InterPro" id="IPR036723">
    <property type="entry name" value="Alpha-catenin/vinculin-like_sf"/>
</dbReference>
<comment type="subcellular location">
    <subcellularLocation>
        <location evidence="1">Cytoplasm</location>
    </subcellularLocation>
</comment>
<dbReference type="Proteomes" id="UP000887566">
    <property type="component" value="Unplaced"/>
</dbReference>
<organism evidence="4 5">
    <name type="scientific">Plectus sambesii</name>
    <dbReference type="NCBI Taxonomy" id="2011161"/>
    <lineage>
        <taxon>Eukaryota</taxon>
        <taxon>Metazoa</taxon>
        <taxon>Ecdysozoa</taxon>
        <taxon>Nematoda</taxon>
        <taxon>Chromadorea</taxon>
        <taxon>Plectida</taxon>
        <taxon>Plectina</taxon>
        <taxon>Plectoidea</taxon>
        <taxon>Plectidae</taxon>
        <taxon>Plectus</taxon>
    </lineage>
</organism>
<dbReference type="GO" id="GO:0007266">
    <property type="term" value="P:Rho protein signal transduction"/>
    <property type="evidence" value="ECO:0007669"/>
    <property type="project" value="InterPro"/>
</dbReference>
<evidence type="ECO:0000256" key="3">
    <source>
        <dbReference type="ARBA" id="ARBA00022490"/>
    </source>
</evidence>
<sequence length="208" mass="22791">MAAPVVGNGPLRFDPRSLEIKTKSVEQTLVPLVSQITTLVNYKERYASGTKPKSEKAMRAALKVGTAVQAAVERFVTVGETIADENPDIQPEMYDACHEARTAGSTIASLNSAVSVENSAAVDKNVLVRAARQLLSSVTRVLLLADRVLVKQILRSEDKVAYSLTKLENTTNFTEFVKIFTQFGGEMVDLAHRSGDRQHVRRLLSAVY</sequence>
<dbReference type="PANTHER" id="PTHR46342">
    <property type="entry name" value="ALPHA-CATULIN"/>
    <property type="match status" value="1"/>
</dbReference>
<dbReference type="AlphaFoldDB" id="A0A914WAU3"/>
<dbReference type="GO" id="GO:0005737">
    <property type="term" value="C:cytoplasm"/>
    <property type="evidence" value="ECO:0007669"/>
    <property type="project" value="UniProtKB-SubCell"/>
</dbReference>
<dbReference type="GO" id="GO:0071944">
    <property type="term" value="C:cell periphery"/>
    <property type="evidence" value="ECO:0007669"/>
    <property type="project" value="UniProtKB-ARBA"/>
</dbReference>
<dbReference type="GO" id="GO:0051015">
    <property type="term" value="F:actin filament binding"/>
    <property type="evidence" value="ECO:0007669"/>
    <property type="project" value="InterPro"/>
</dbReference>
<protein>
    <submittedName>
        <fullName evidence="5">Alpha-catulin</fullName>
    </submittedName>
</protein>
<dbReference type="Gene3D" id="1.20.120.810">
    <property type="entry name" value="Vinculin, Vh2 four-helix bundle"/>
    <property type="match status" value="1"/>
</dbReference>
<dbReference type="SUPFAM" id="SSF47220">
    <property type="entry name" value="alpha-catenin/vinculin-like"/>
    <property type="match status" value="1"/>
</dbReference>
<dbReference type="WBParaSite" id="PSAMB.scaffold362size54471.g5102.t1">
    <property type="protein sequence ID" value="PSAMB.scaffold362size54471.g5102.t1"/>
    <property type="gene ID" value="PSAMB.scaffold362size54471.g5102"/>
</dbReference>
<evidence type="ECO:0000313" key="4">
    <source>
        <dbReference type="Proteomes" id="UP000887566"/>
    </source>
</evidence>
<dbReference type="InterPro" id="IPR030045">
    <property type="entry name" value="CTNNAL1"/>
</dbReference>
<dbReference type="GO" id="GO:0045296">
    <property type="term" value="F:cadherin binding"/>
    <property type="evidence" value="ECO:0007669"/>
    <property type="project" value="InterPro"/>
</dbReference>
<evidence type="ECO:0000313" key="5">
    <source>
        <dbReference type="WBParaSite" id="PSAMB.scaffold362size54471.g5102.t1"/>
    </source>
</evidence>
<accession>A0A914WAU3</accession>
<evidence type="ECO:0000256" key="1">
    <source>
        <dbReference type="ARBA" id="ARBA00004496"/>
    </source>
</evidence>
<keyword evidence="4" id="KW-1185">Reference proteome</keyword>